<protein>
    <submittedName>
        <fullName evidence="1">Uncharacterized protein</fullName>
    </submittedName>
</protein>
<dbReference type="Ensembl" id="ENSGWIT00000011919.1">
    <property type="protein sequence ID" value="ENSGWIP00000010708.1"/>
    <property type="gene ID" value="ENSGWIG00000006291.1"/>
</dbReference>
<reference evidence="1" key="1">
    <citation type="submission" date="2020-06" db="EMBL/GenBank/DDBJ databases">
        <authorList>
            <consortium name="Wellcome Sanger Institute Data Sharing"/>
        </authorList>
    </citation>
    <scope>NUCLEOTIDE SEQUENCE [LARGE SCALE GENOMIC DNA]</scope>
</reference>
<dbReference type="Proteomes" id="UP000694680">
    <property type="component" value="Chromosome 2"/>
</dbReference>
<reference evidence="1" key="3">
    <citation type="submission" date="2025-09" db="UniProtKB">
        <authorList>
            <consortium name="Ensembl"/>
        </authorList>
    </citation>
    <scope>IDENTIFICATION</scope>
</reference>
<organism evidence="1 2">
    <name type="scientific">Gouania willdenowi</name>
    <name type="common">Blunt-snouted clingfish</name>
    <name type="synonym">Lepadogaster willdenowi</name>
    <dbReference type="NCBI Taxonomy" id="441366"/>
    <lineage>
        <taxon>Eukaryota</taxon>
        <taxon>Metazoa</taxon>
        <taxon>Chordata</taxon>
        <taxon>Craniata</taxon>
        <taxon>Vertebrata</taxon>
        <taxon>Euteleostomi</taxon>
        <taxon>Actinopterygii</taxon>
        <taxon>Neopterygii</taxon>
        <taxon>Teleostei</taxon>
        <taxon>Neoteleostei</taxon>
        <taxon>Acanthomorphata</taxon>
        <taxon>Ovalentaria</taxon>
        <taxon>Blenniimorphae</taxon>
        <taxon>Blenniiformes</taxon>
        <taxon>Gobiesocoidei</taxon>
        <taxon>Gobiesocidae</taxon>
        <taxon>Gobiesocinae</taxon>
        <taxon>Gouania</taxon>
    </lineage>
</organism>
<evidence type="ECO:0000313" key="2">
    <source>
        <dbReference type="Proteomes" id="UP000694680"/>
    </source>
</evidence>
<accession>A0A8C5DTE8</accession>
<dbReference type="AlphaFoldDB" id="A0A8C5DTE8"/>
<name>A0A8C5DTE8_GOUWI</name>
<proteinExistence type="predicted"/>
<evidence type="ECO:0000313" key="1">
    <source>
        <dbReference type="Ensembl" id="ENSGWIP00000010708.1"/>
    </source>
</evidence>
<keyword evidence="2" id="KW-1185">Reference proteome</keyword>
<sequence length="162" mass="17982">MVHAHTNTLHTHRHSAHTYKHSWCARAHKHCAHTNTHGARAHKHSAHTQTLCTHIQTLVVHAHTNTLRAHKHCAHIQTLMVHAHTNTCNYCYSKGSNPCTPTSVQTCSGQANACAAVVLPFPLNSSFRQCMNMAVCQGYITTPGVFETQSLPKLTLTPHDQY</sequence>
<reference evidence="1" key="2">
    <citation type="submission" date="2025-08" db="UniProtKB">
        <authorList>
            <consortium name="Ensembl"/>
        </authorList>
    </citation>
    <scope>IDENTIFICATION</scope>
</reference>